<comment type="caution">
    <text evidence="8">The sequence shown here is derived from an EMBL/GenBank/DDBJ whole genome shotgun (WGS) entry which is preliminary data.</text>
</comment>
<dbReference type="EMBL" id="MDYQ01000067">
    <property type="protein sequence ID" value="PRP84224.1"/>
    <property type="molecule type" value="Genomic_DNA"/>
</dbReference>
<dbReference type="STRING" id="1890364.A0A2P6NJV5"/>
<dbReference type="Gene3D" id="3.40.50.1970">
    <property type="match status" value="1"/>
</dbReference>
<dbReference type="Proteomes" id="UP000241769">
    <property type="component" value="Unassembled WGS sequence"/>
</dbReference>
<dbReference type="GO" id="GO:0046872">
    <property type="term" value="F:metal ion binding"/>
    <property type="evidence" value="ECO:0007669"/>
    <property type="project" value="UniProtKB-KW"/>
</dbReference>
<evidence type="ECO:0000313" key="8">
    <source>
        <dbReference type="EMBL" id="PRP84224.1"/>
    </source>
</evidence>
<dbReference type="InterPro" id="IPR035872">
    <property type="entry name" value="EEVS-like"/>
</dbReference>
<keyword evidence="3" id="KW-0547">Nucleotide-binding</keyword>
<feature type="domain" description="3-dehydroquinate synthase N-terminal" evidence="6">
    <location>
        <begin position="82"/>
        <end position="193"/>
    </location>
</feature>
<feature type="domain" description="3-dehydroquinate synthase C-terminal" evidence="7">
    <location>
        <begin position="195"/>
        <end position="337"/>
    </location>
</feature>
<organism evidence="8 9">
    <name type="scientific">Planoprotostelium fungivorum</name>
    <dbReference type="NCBI Taxonomy" id="1890364"/>
    <lineage>
        <taxon>Eukaryota</taxon>
        <taxon>Amoebozoa</taxon>
        <taxon>Evosea</taxon>
        <taxon>Variosea</taxon>
        <taxon>Cavosteliida</taxon>
        <taxon>Cavosteliaceae</taxon>
        <taxon>Planoprotostelium</taxon>
    </lineage>
</organism>
<keyword evidence="9" id="KW-1185">Reference proteome</keyword>
<evidence type="ECO:0000313" key="9">
    <source>
        <dbReference type="Proteomes" id="UP000241769"/>
    </source>
</evidence>
<keyword evidence="5" id="KW-0456">Lyase</keyword>
<dbReference type="GO" id="GO:0003856">
    <property type="term" value="F:3-dehydroquinate synthase activity"/>
    <property type="evidence" value="ECO:0007669"/>
    <property type="project" value="TreeGrafter"/>
</dbReference>
<dbReference type="PANTHER" id="PTHR43622:SF3">
    <property type="entry name" value="2-EPI-5-EPI-VALIOLONE SYNTHASE"/>
    <property type="match status" value="1"/>
</dbReference>
<name>A0A2P6NJV5_9EUKA</name>
<dbReference type="InterPro" id="IPR050071">
    <property type="entry name" value="Dehydroquinate_synthase"/>
</dbReference>
<protein>
    <submittedName>
        <fullName evidence="8">Uncharacterized protein</fullName>
    </submittedName>
</protein>
<evidence type="ECO:0000259" key="7">
    <source>
        <dbReference type="Pfam" id="PF24621"/>
    </source>
</evidence>
<dbReference type="FunFam" id="1.20.1090.10:FF:000015">
    <property type="entry name" value="3-dehydroquinate synthase protein"/>
    <property type="match status" value="1"/>
</dbReference>
<evidence type="ECO:0000256" key="2">
    <source>
        <dbReference type="ARBA" id="ARBA00022723"/>
    </source>
</evidence>
<dbReference type="FunFam" id="3.40.50.1970:FF:000018">
    <property type="entry name" value="Related to 2-epi-5-epi-valiolone synthase"/>
    <property type="match status" value="1"/>
</dbReference>
<evidence type="ECO:0000259" key="6">
    <source>
        <dbReference type="Pfam" id="PF01761"/>
    </source>
</evidence>
<dbReference type="PANTHER" id="PTHR43622">
    <property type="entry name" value="3-DEHYDROQUINATE SYNTHASE"/>
    <property type="match status" value="1"/>
</dbReference>
<gene>
    <name evidence="8" type="ORF">PROFUN_08424</name>
</gene>
<dbReference type="Pfam" id="PF24621">
    <property type="entry name" value="DHQS_C"/>
    <property type="match status" value="1"/>
</dbReference>
<dbReference type="Pfam" id="PF01761">
    <property type="entry name" value="DHQ_synthase"/>
    <property type="match status" value="1"/>
</dbReference>
<dbReference type="CDD" id="cd08199">
    <property type="entry name" value="EEVS"/>
    <property type="match status" value="1"/>
</dbReference>
<reference evidence="8 9" key="1">
    <citation type="journal article" date="2018" name="Genome Biol. Evol.">
        <title>Multiple Roots of Fruiting Body Formation in Amoebozoa.</title>
        <authorList>
            <person name="Hillmann F."/>
            <person name="Forbes G."/>
            <person name="Novohradska S."/>
            <person name="Ferling I."/>
            <person name="Riege K."/>
            <person name="Groth M."/>
            <person name="Westermann M."/>
            <person name="Marz M."/>
            <person name="Spaller T."/>
            <person name="Winckler T."/>
            <person name="Schaap P."/>
            <person name="Glockner G."/>
        </authorList>
    </citation>
    <scope>NUCLEOTIDE SEQUENCE [LARGE SCALE GENOMIC DNA]</scope>
    <source>
        <strain evidence="8 9">Jena</strain>
    </source>
</reference>
<evidence type="ECO:0000256" key="1">
    <source>
        <dbReference type="ARBA" id="ARBA00001911"/>
    </source>
</evidence>
<evidence type="ECO:0000256" key="5">
    <source>
        <dbReference type="ARBA" id="ARBA00023239"/>
    </source>
</evidence>
<evidence type="ECO:0000256" key="3">
    <source>
        <dbReference type="ARBA" id="ARBA00022741"/>
    </source>
</evidence>
<accession>A0A2P6NJV5</accession>
<dbReference type="AlphaFoldDB" id="A0A2P6NJV5"/>
<comment type="cofactor">
    <cofactor evidence="1">
        <name>NAD(+)</name>
        <dbReference type="ChEBI" id="CHEBI:57540"/>
    </cofactor>
</comment>
<proteinExistence type="predicted"/>
<dbReference type="OrthoDB" id="197068at2759"/>
<keyword evidence="4" id="KW-0520">NAD</keyword>
<dbReference type="InterPro" id="IPR030960">
    <property type="entry name" value="DHQS/DOIS_N"/>
</dbReference>
<dbReference type="GO" id="GO:0017000">
    <property type="term" value="P:antibiotic biosynthetic process"/>
    <property type="evidence" value="ECO:0007669"/>
    <property type="project" value="InterPro"/>
</dbReference>
<keyword evidence="2" id="KW-0479">Metal-binding</keyword>
<evidence type="ECO:0000256" key="4">
    <source>
        <dbReference type="ARBA" id="ARBA00023027"/>
    </source>
</evidence>
<dbReference type="InterPro" id="IPR056179">
    <property type="entry name" value="DHQS_C"/>
</dbReference>
<dbReference type="Gene3D" id="1.20.1090.10">
    <property type="entry name" value="Dehydroquinate synthase-like - alpha domain"/>
    <property type="match status" value="1"/>
</dbReference>
<sequence>MSDMTASVNTTSNGFHVEGYEKITYDFQFVDRVFSPKNEQLAELYKRWKRVLVVIDQNVYQHYRQEMEDYFRHYQIDLTVHSVSVGEQRKTMSTVLEMVDAFVDFGLVRKEPVLVIGGGLVTDVTGFACSMYRRTSNFIRIPTTLIGLIDASVSIKMGCNHGKLKNRLGSYHAPAVTFLDFSFMRTLPEAQIRNGFAELVKISTVGQSRIFDLLDKYGEELIRTRFGQLDASDEVRAAADEISYKGIETMLELETPNLHEIMLDRVIAFGHTWSPTLELAPKIPLRHGHAINIDMAFSATMAHRRGYITVEERDRILNLMSRVGLSLDHELFDIELLWKATVSIMQTRDGLQRCAVPRPIGECFFINDFTREEMDEGLKAHKELVKSFARGGEGLEAYVDAIDIEGGEGEMHPYLKSHAEKKKSEPVVEKNTVVPQQSTCC</sequence>
<dbReference type="SUPFAM" id="SSF56796">
    <property type="entry name" value="Dehydroquinate synthase-like"/>
    <property type="match status" value="1"/>
</dbReference>
<dbReference type="InParanoid" id="A0A2P6NJV5"/>
<dbReference type="GO" id="GO:0000166">
    <property type="term" value="F:nucleotide binding"/>
    <property type="evidence" value="ECO:0007669"/>
    <property type="project" value="UniProtKB-KW"/>
</dbReference>